<dbReference type="Gene3D" id="1.10.10.10">
    <property type="entry name" value="Winged helix-like DNA-binding domain superfamily/Winged helix DNA-binding domain"/>
    <property type="match status" value="1"/>
</dbReference>
<dbReference type="PROSITE" id="PS50931">
    <property type="entry name" value="HTH_LYSR"/>
    <property type="match status" value="1"/>
</dbReference>
<dbReference type="PANTHER" id="PTHR30537">
    <property type="entry name" value="HTH-TYPE TRANSCRIPTIONAL REGULATOR"/>
    <property type="match status" value="1"/>
</dbReference>
<evidence type="ECO:0000256" key="2">
    <source>
        <dbReference type="ARBA" id="ARBA00023015"/>
    </source>
</evidence>
<sequence length="305" mass="32347">MDDFKRMAVFAAVVEQGSMTAAGRALGLSASAVSQQIRQLEAAGGVTLLTRSTRQLSLTDAGQRFYEQCAAMTQAAAWARAELAAARDEPGGELRVATVVGFARHIAPALGGWLAAHPQLRLHMAVDDAPIDLIQSRIDLAIRFGRLPDSNWAAKRLGATPWWLCAAPTWLAGRAADALSPAQLLAGDWLDLVHAGDTVRTIHASRGAQAQAWQPQMRITSNNQLSIQQMCEAGLGVALLTGLDAAEAVATGRLARLLPDWGFGTLDIWAVTPQRATQPAKVRQAIAALQAYLGQLPGVVDAAQP</sequence>
<reference evidence="7" key="1">
    <citation type="journal article" date="2019" name="Int. J. Syst. Evol. Microbiol.">
        <title>The Global Catalogue of Microorganisms (GCM) 10K type strain sequencing project: providing services to taxonomists for standard genome sequencing and annotation.</title>
        <authorList>
            <consortium name="The Broad Institute Genomics Platform"/>
            <consortium name="The Broad Institute Genome Sequencing Center for Infectious Disease"/>
            <person name="Wu L."/>
            <person name="Ma J."/>
        </authorList>
    </citation>
    <scope>NUCLEOTIDE SEQUENCE [LARGE SCALE GENOMIC DNA]</scope>
    <source>
        <strain evidence="7">JCM 11650</strain>
    </source>
</reference>
<dbReference type="InterPro" id="IPR005119">
    <property type="entry name" value="LysR_subst-bd"/>
</dbReference>
<feature type="domain" description="HTH lysR-type" evidence="5">
    <location>
        <begin position="1"/>
        <end position="59"/>
    </location>
</feature>
<accession>A0ABV9GYA8</accession>
<evidence type="ECO:0000256" key="1">
    <source>
        <dbReference type="ARBA" id="ARBA00009437"/>
    </source>
</evidence>
<evidence type="ECO:0000313" key="7">
    <source>
        <dbReference type="Proteomes" id="UP001595967"/>
    </source>
</evidence>
<keyword evidence="7" id="KW-1185">Reference proteome</keyword>
<dbReference type="Pfam" id="PF00126">
    <property type="entry name" value="HTH_1"/>
    <property type="match status" value="1"/>
</dbReference>
<dbReference type="SUPFAM" id="SSF53850">
    <property type="entry name" value="Periplasmic binding protein-like II"/>
    <property type="match status" value="1"/>
</dbReference>
<dbReference type="InterPro" id="IPR058163">
    <property type="entry name" value="LysR-type_TF_proteobact-type"/>
</dbReference>
<organism evidence="6 7">
    <name type="scientific">Comamonas nitrativorans</name>
    <dbReference type="NCBI Taxonomy" id="108437"/>
    <lineage>
        <taxon>Bacteria</taxon>
        <taxon>Pseudomonadati</taxon>
        <taxon>Pseudomonadota</taxon>
        <taxon>Betaproteobacteria</taxon>
        <taxon>Burkholderiales</taxon>
        <taxon>Comamonadaceae</taxon>
        <taxon>Comamonas</taxon>
    </lineage>
</organism>
<evidence type="ECO:0000256" key="4">
    <source>
        <dbReference type="ARBA" id="ARBA00023163"/>
    </source>
</evidence>
<dbReference type="Pfam" id="PF03466">
    <property type="entry name" value="LysR_substrate"/>
    <property type="match status" value="1"/>
</dbReference>
<evidence type="ECO:0000259" key="5">
    <source>
        <dbReference type="PROSITE" id="PS50931"/>
    </source>
</evidence>
<evidence type="ECO:0000313" key="6">
    <source>
        <dbReference type="EMBL" id="MFC4623198.1"/>
    </source>
</evidence>
<dbReference type="EMBL" id="JBHSEW010000012">
    <property type="protein sequence ID" value="MFC4623198.1"/>
    <property type="molecule type" value="Genomic_DNA"/>
</dbReference>
<proteinExistence type="inferred from homology"/>
<dbReference type="InterPro" id="IPR000847">
    <property type="entry name" value="LysR_HTH_N"/>
</dbReference>
<dbReference type="InterPro" id="IPR036390">
    <property type="entry name" value="WH_DNA-bd_sf"/>
</dbReference>
<comment type="similarity">
    <text evidence="1">Belongs to the LysR transcriptional regulatory family.</text>
</comment>
<dbReference type="InterPro" id="IPR036388">
    <property type="entry name" value="WH-like_DNA-bd_sf"/>
</dbReference>
<gene>
    <name evidence="6" type="ORF">ACFO3A_13385</name>
</gene>
<dbReference type="PANTHER" id="PTHR30537:SF30">
    <property type="entry name" value="TRANSCRIPTIONAL REGULATOR-RELATED"/>
    <property type="match status" value="1"/>
</dbReference>
<dbReference type="CDD" id="cd08422">
    <property type="entry name" value="PBP2_CrgA_like"/>
    <property type="match status" value="1"/>
</dbReference>
<keyword evidence="4" id="KW-0804">Transcription</keyword>
<evidence type="ECO:0000256" key="3">
    <source>
        <dbReference type="ARBA" id="ARBA00023125"/>
    </source>
</evidence>
<dbReference type="Proteomes" id="UP001595967">
    <property type="component" value="Unassembled WGS sequence"/>
</dbReference>
<dbReference type="Gene3D" id="3.40.190.290">
    <property type="match status" value="1"/>
</dbReference>
<keyword evidence="2" id="KW-0805">Transcription regulation</keyword>
<keyword evidence="3" id="KW-0238">DNA-binding</keyword>
<protein>
    <submittedName>
        <fullName evidence="6">LysR family transcriptional regulator</fullName>
    </submittedName>
</protein>
<dbReference type="SUPFAM" id="SSF46785">
    <property type="entry name" value="Winged helix' DNA-binding domain"/>
    <property type="match status" value="1"/>
</dbReference>
<name>A0ABV9GYA8_9BURK</name>
<comment type="caution">
    <text evidence="6">The sequence shown here is derived from an EMBL/GenBank/DDBJ whole genome shotgun (WGS) entry which is preliminary data.</text>
</comment>
<dbReference type="RefSeq" id="WP_377727264.1">
    <property type="nucleotide sequence ID" value="NZ_JBHSEW010000012.1"/>
</dbReference>